<keyword evidence="1" id="KW-0812">Transmembrane</keyword>
<accession>A0A7C4TVF7</accession>
<dbReference type="Pfam" id="PF22309">
    <property type="entry name" value="HK-GC-Chemotax_sensor"/>
    <property type="match status" value="1"/>
</dbReference>
<dbReference type="InterPro" id="IPR003607">
    <property type="entry name" value="HD/PDEase_dom"/>
</dbReference>
<dbReference type="EMBL" id="DTHV01000065">
    <property type="protein sequence ID" value="HGW60212.1"/>
    <property type="molecule type" value="Genomic_DNA"/>
</dbReference>
<dbReference type="Gene3D" id="1.10.3210.10">
    <property type="entry name" value="Hypothetical protein af1432"/>
    <property type="match status" value="1"/>
</dbReference>
<dbReference type="InterPro" id="IPR037522">
    <property type="entry name" value="HD_GYP_dom"/>
</dbReference>
<evidence type="ECO:0000259" key="2">
    <source>
        <dbReference type="PROSITE" id="PS51832"/>
    </source>
</evidence>
<dbReference type="Pfam" id="PF13487">
    <property type="entry name" value="HD_5"/>
    <property type="match status" value="1"/>
</dbReference>
<proteinExistence type="predicted"/>
<keyword evidence="1" id="KW-1133">Transmembrane helix</keyword>
<feature type="transmembrane region" description="Helical" evidence="1">
    <location>
        <begin position="156"/>
        <end position="173"/>
    </location>
</feature>
<feature type="transmembrane region" description="Helical" evidence="1">
    <location>
        <begin position="6"/>
        <end position="25"/>
    </location>
</feature>
<name>A0A7C4TVF7_9BACT</name>
<dbReference type="PROSITE" id="PS51832">
    <property type="entry name" value="HD_GYP"/>
    <property type="match status" value="1"/>
</dbReference>
<dbReference type="Gene3D" id="3.30.450.40">
    <property type="match status" value="1"/>
</dbReference>
<feature type="transmembrane region" description="Helical" evidence="1">
    <location>
        <begin position="37"/>
        <end position="57"/>
    </location>
</feature>
<organism evidence="3">
    <name type="scientific">Caldisericum exile</name>
    <dbReference type="NCBI Taxonomy" id="693075"/>
    <lineage>
        <taxon>Bacteria</taxon>
        <taxon>Pseudomonadati</taxon>
        <taxon>Caldisericota/Cryosericota group</taxon>
        <taxon>Caldisericota</taxon>
        <taxon>Caldisericia</taxon>
        <taxon>Caldisericales</taxon>
        <taxon>Caldisericaceae</taxon>
        <taxon>Caldisericum</taxon>
    </lineage>
</organism>
<dbReference type="SUPFAM" id="SSF109604">
    <property type="entry name" value="HD-domain/PDEase-like"/>
    <property type="match status" value="1"/>
</dbReference>
<comment type="caution">
    <text evidence="3">The sequence shown here is derived from an EMBL/GenBank/DDBJ whole genome shotgun (WGS) entry which is preliminary data.</text>
</comment>
<dbReference type="AlphaFoldDB" id="A0A7C4TVF7"/>
<feature type="domain" description="HD-GYP" evidence="2">
    <location>
        <begin position="1013"/>
        <end position="1208"/>
    </location>
</feature>
<dbReference type="SUPFAM" id="SSF55781">
    <property type="entry name" value="GAF domain-like"/>
    <property type="match status" value="1"/>
</dbReference>
<feature type="transmembrane region" description="Helical" evidence="1">
    <location>
        <begin position="185"/>
        <end position="204"/>
    </location>
</feature>
<dbReference type="InterPro" id="IPR054513">
    <property type="entry name" value="Dret_0059-like_sensor"/>
</dbReference>
<dbReference type="CDD" id="cd00077">
    <property type="entry name" value="HDc"/>
    <property type="match status" value="1"/>
</dbReference>
<keyword evidence="1" id="KW-0472">Membrane</keyword>
<protein>
    <submittedName>
        <fullName evidence="3">HD-GYP domain-containing protein</fullName>
    </submittedName>
</protein>
<reference evidence="3" key="1">
    <citation type="journal article" date="2020" name="mSystems">
        <title>Genome- and Community-Level Interaction Insights into Carbon Utilization and Element Cycling Functions of Hydrothermarchaeota in Hydrothermal Sediment.</title>
        <authorList>
            <person name="Zhou Z."/>
            <person name="Liu Y."/>
            <person name="Xu W."/>
            <person name="Pan J."/>
            <person name="Luo Z.H."/>
            <person name="Li M."/>
        </authorList>
    </citation>
    <scope>NUCLEOTIDE SEQUENCE [LARGE SCALE GENOMIC DNA]</scope>
    <source>
        <strain evidence="3">SpSt-794</strain>
    </source>
</reference>
<dbReference type="PANTHER" id="PTHR43155">
    <property type="entry name" value="CYCLIC DI-GMP PHOSPHODIESTERASE PA4108-RELATED"/>
    <property type="match status" value="1"/>
</dbReference>
<feature type="transmembrane region" description="Helical" evidence="1">
    <location>
        <begin position="486"/>
        <end position="507"/>
    </location>
</feature>
<feature type="transmembrane region" description="Helical" evidence="1">
    <location>
        <begin position="123"/>
        <end position="144"/>
    </location>
</feature>
<dbReference type="InterPro" id="IPR029016">
    <property type="entry name" value="GAF-like_dom_sf"/>
</dbReference>
<dbReference type="SMART" id="SM00471">
    <property type="entry name" value="HDc"/>
    <property type="match status" value="1"/>
</dbReference>
<evidence type="ECO:0000313" key="3">
    <source>
        <dbReference type="EMBL" id="HGW60212.1"/>
    </source>
</evidence>
<feature type="transmembrane region" description="Helical" evidence="1">
    <location>
        <begin position="230"/>
        <end position="249"/>
    </location>
</feature>
<evidence type="ECO:0000256" key="1">
    <source>
        <dbReference type="SAM" id="Phobius"/>
    </source>
</evidence>
<feature type="transmembrane region" description="Helical" evidence="1">
    <location>
        <begin position="69"/>
        <end position="88"/>
    </location>
</feature>
<sequence length="1218" mass="137993">MDWGLIILEYLVFTLPFSIGLILAFHWFIQSKTYERIIYTTAFFLPIISVLSLLKIFQILELSETPSAFVVANAIFASGFLAFTIILISHTTGRSLAKPNIVEIIGITLLFISSLMLKNPVKIIDYISWGLIGIIAIHYGRGFAYSRYGRKREKHAYVVLCIFSALSILLKLLHYLDILPLKPTIYISLLLMLLALLHGAFIWWKASLLMPKREVKEEVFISKISSFRRAIAITILSVFITSSISFLGYNEYRRGKDDILKNGEIQVIQSNTAIYDAFREDVMEQFEHPLEYLASTIELSNPTKWKNDLILFYETHKDIFSTVTLMDNKGIIVFTYPFTYSIGSDISKQAHVKIVLERKRPTLSTPFMTVQGFPAIALHIPIFEEGKLIYTLAGVIDIRNLSQKLEKPLEDNIRYLISLDGMVLATNLGTQNLIKEAKPIIKNFENANFITNKTNFTYMDHNFEIITILDIRTLTDAFLNILRRAVMSYGLSVLLFLLLFGISISLLSREEREWGTRLDEALLKELETLRAYRVTQSKLTTLNEFIYTINIEEPTESVVKKFLSTVIALIPKIDKGVLWFSSNGEVRPVASIGYDENLIKRLKFEKVREEKLWTSPTVVEHIGVSGLPQELQDVGVALGVNDIKETLMIPIIVGGHYAGHLSLDIFKEDIHYTKEDISLANTVGKVVSFYLAIQGAMKALKKEVDTNATLAYNLKELITFISKTTFEESEKEFFDGLLNLTLSLIKGGEKGTVLIRSGDKLEYISAVGYDRGILNEIFDLSVEREEHLVGEGEVKIIKGIGLEGIKEGIKKDFEELAIQWGLDKITYTITASFFVNGVYMGGIFIDSFREDMPFLREDIEVMKAVSNLGSLYLNTKKLLSDLSVELRIDNVVKDIATHTSGEKTEEFLKDTFKIIFQSFKSVEYIKGSLNIEERFALFYVDKDVSLFEFSPFSSSKGIENFVKSGVKTIAYETKEDTVKIGINEKETIEEGAITQLLEGIIAPLKNFFLYKDRAKILGDLIIAFARAIDSKDPYTRTHSENVTKYAYIFGKHLNLMDKELKILVLAGILHDVGKIGISDTILAKKGPLTEEERKEVEKHPSKGFEIVSSIESLRDAAKILRYHHERWDGTGYPDKLKGEAIPYLSRILAVCDAFDAMTTDRPYRKAMSINTAIEEIIKNAGTQFDPNLAEKFIALSDALPKAKEIKIEEIIQEALHIR</sequence>
<gene>
    <name evidence="3" type="ORF">ENV82_02055</name>
</gene>